<name>A0ABS8UTK1_DATST</name>
<comment type="caution">
    <text evidence="1">The sequence shown here is derived from an EMBL/GenBank/DDBJ whole genome shotgun (WGS) entry which is preliminary data.</text>
</comment>
<accession>A0ABS8UTK1</accession>
<sequence length="122" mass="14040">MSILLDEGQLQSTNSISRELAIRWLHFSDMGNSSTHVPAGSVELMQNNRNAKECWYHRKSELDTTNTKDATVNAKPPQETHAKSSIDVKAFNKVHRKEWRIMVLFLLGKEKAQRFCIRTRKG</sequence>
<organism evidence="1 2">
    <name type="scientific">Datura stramonium</name>
    <name type="common">Jimsonweed</name>
    <name type="synonym">Common thornapple</name>
    <dbReference type="NCBI Taxonomy" id="4076"/>
    <lineage>
        <taxon>Eukaryota</taxon>
        <taxon>Viridiplantae</taxon>
        <taxon>Streptophyta</taxon>
        <taxon>Embryophyta</taxon>
        <taxon>Tracheophyta</taxon>
        <taxon>Spermatophyta</taxon>
        <taxon>Magnoliopsida</taxon>
        <taxon>eudicotyledons</taxon>
        <taxon>Gunneridae</taxon>
        <taxon>Pentapetalae</taxon>
        <taxon>asterids</taxon>
        <taxon>lamiids</taxon>
        <taxon>Solanales</taxon>
        <taxon>Solanaceae</taxon>
        <taxon>Solanoideae</taxon>
        <taxon>Datureae</taxon>
        <taxon>Datura</taxon>
    </lineage>
</organism>
<evidence type="ECO:0000313" key="1">
    <source>
        <dbReference type="EMBL" id="MCD9561471.1"/>
    </source>
</evidence>
<keyword evidence="2" id="KW-1185">Reference proteome</keyword>
<reference evidence="1 2" key="1">
    <citation type="journal article" date="2021" name="BMC Genomics">
        <title>Datura genome reveals duplications of psychoactive alkaloid biosynthetic genes and high mutation rate following tissue culture.</title>
        <authorList>
            <person name="Rajewski A."/>
            <person name="Carter-House D."/>
            <person name="Stajich J."/>
            <person name="Litt A."/>
        </authorList>
    </citation>
    <scope>NUCLEOTIDE SEQUENCE [LARGE SCALE GENOMIC DNA]</scope>
    <source>
        <strain evidence="1">AR-01</strain>
    </source>
</reference>
<dbReference type="EMBL" id="JACEIK010002484">
    <property type="protein sequence ID" value="MCD9561471.1"/>
    <property type="molecule type" value="Genomic_DNA"/>
</dbReference>
<protein>
    <submittedName>
        <fullName evidence="1">Uncharacterized protein</fullName>
    </submittedName>
</protein>
<dbReference type="Proteomes" id="UP000823775">
    <property type="component" value="Unassembled WGS sequence"/>
</dbReference>
<gene>
    <name evidence="1" type="ORF">HAX54_020594</name>
</gene>
<proteinExistence type="predicted"/>
<evidence type="ECO:0000313" key="2">
    <source>
        <dbReference type="Proteomes" id="UP000823775"/>
    </source>
</evidence>